<evidence type="ECO:0000313" key="5">
    <source>
        <dbReference type="EMBL" id="GGG09317.1"/>
    </source>
</evidence>
<dbReference type="Pfam" id="PF00455">
    <property type="entry name" value="DeoRC"/>
    <property type="match status" value="1"/>
</dbReference>
<dbReference type="Gene3D" id="3.40.50.1360">
    <property type="match status" value="1"/>
</dbReference>
<comment type="caution">
    <text evidence="5">The sequence shown here is derived from an EMBL/GenBank/DDBJ whole genome shotgun (WGS) entry which is preliminary data.</text>
</comment>
<dbReference type="SMART" id="SM00420">
    <property type="entry name" value="HTH_DEOR"/>
    <property type="match status" value="1"/>
</dbReference>
<dbReference type="PROSITE" id="PS51000">
    <property type="entry name" value="HTH_DEOR_2"/>
    <property type="match status" value="1"/>
</dbReference>
<dbReference type="InterPro" id="IPR036388">
    <property type="entry name" value="WH-like_DNA-bd_sf"/>
</dbReference>
<reference evidence="6" key="1">
    <citation type="journal article" date="2019" name="Int. J. Syst. Evol. Microbiol.">
        <title>The Global Catalogue of Microorganisms (GCM) 10K type strain sequencing project: providing services to taxonomists for standard genome sequencing and annotation.</title>
        <authorList>
            <consortium name="The Broad Institute Genomics Platform"/>
            <consortium name="The Broad Institute Genome Sequencing Center for Infectious Disease"/>
            <person name="Wu L."/>
            <person name="Ma J."/>
        </authorList>
    </citation>
    <scope>NUCLEOTIDE SEQUENCE [LARGE SCALE GENOMIC DNA]</scope>
    <source>
        <strain evidence="6">CGMCC 1.15420</strain>
    </source>
</reference>
<keyword evidence="3" id="KW-0804">Transcription</keyword>
<keyword evidence="1" id="KW-0805">Transcription regulation</keyword>
<dbReference type="PANTHER" id="PTHR30363">
    <property type="entry name" value="HTH-TYPE TRANSCRIPTIONAL REGULATOR SRLR-RELATED"/>
    <property type="match status" value="1"/>
</dbReference>
<evidence type="ECO:0000259" key="4">
    <source>
        <dbReference type="PROSITE" id="PS51000"/>
    </source>
</evidence>
<dbReference type="InterPro" id="IPR036390">
    <property type="entry name" value="WH_DNA-bd_sf"/>
</dbReference>
<dbReference type="EMBL" id="BMIW01000027">
    <property type="protein sequence ID" value="GGG09317.1"/>
    <property type="molecule type" value="Genomic_DNA"/>
</dbReference>
<dbReference type="InterPro" id="IPR014036">
    <property type="entry name" value="DeoR-like_C"/>
</dbReference>
<dbReference type="RefSeq" id="WP_120461627.1">
    <property type="nucleotide sequence ID" value="NZ_BMIW01000027.1"/>
</dbReference>
<proteinExistence type="predicted"/>
<keyword evidence="6" id="KW-1185">Reference proteome</keyword>
<sequence length="251" mass="28203">MKIQRLEDIEQLVIEREHVTIQDLCSIFKVSVNTIRRDIDALVKRGTIEKVYGGVRAKKNNTLISFEQRDTMQHDQKKAIGKLASSMIEPNDIIFIDSGTTTSQIMRYLDPNITCTVFTNNFDVIHVCTQMPNIRLFVVGSLYQGNTRSFVNVDGDSYSQRFNINKAFMAATGVTIASGLTNSNPLEYEIKHSICAKANEIILLVDDSKFGKSTLLTYLPLDGVSALVTTGNVPREYVEYCAEHEIKLLKV</sequence>
<dbReference type="PRINTS" id="PR00037">
    <property type="entry name" value="HTHLACR"/>
</dbReference>
<evidence type="ECO:0000256" key="2">
    <source>
        <dbReference type="ARBA" id="ARBA00023125"/>
    </source>
</evidence>
<dbReference type="Gene3D" id="1.10.10.10">
    <property type="entry name" value="Winged helix-like DNA-binding domain superfamily/Winged helix DNA-binding domain"/>
    <property type="match status" value="1"/>
</dbReference>
<dbReference type="SMART" id="SM01134">
    <property type="entry name" value="DeoRC"/>
    <property type="match status" value="1"/>
</dbReference>
<dbReference type="SUPFAM" id="SSF100950">
    <property type="entry name" value="NagB/RpiA/CoA transferase-like"/>
    <property type="match status" value="1"/>
</dbReference>
<evidence type="ECO:0000256" key="3">
    <source>
        <dbReference type="ARBA" id="ARBA00023163"/>
    </source>
</evidence>
<organism evidence="5 6">
    <name type="scientific">Paenibacillus aceti</name>
    <dbReference type="NCBI Taxonomy" id="1820010"/>
    <lineage>
        <taxon>Bacteria</taxon>
        <taxon>Bacillati</taxon>
        <taxon>Bacillota</taxon>
        <taxon>Bacilli</taxon>
        <taxon>Bacillales</taxon>
        <taxon>Paenibacillaceae</taxon>
        <taxon>Paenibacillus</taxon>
    </lineage>
</organism>
<protein>
    <submittedName>
        <fullName evidence="5">HTH-type transcriptional regulator IolR</fullName>
    </submittedName>
</protein>
<dbReference type="SUPFAM" id="SSF46785">
    <property type="entry name" value="Winged helix' DNA-binding domain"/>
    <property type="match status" value="1"/>
</dbReference>
<dbReference type="InterPro" id="IPR050313">
    <property type="entry name" value="Carb_Metab_HTH_regulators"/>
</dbReference>
<dbReference type="PANTHER" id="PTHR30363:SF60">
    <property type="entry name" value="HTH-TYPE TRANSCRIPTIONAL REGULATOR IOLR"/>
    <property type="match status" value="1"/>
</dbReference>
<dbReference type="InterPro" id="IPR001034">
    <property type="entry name" value="DeoR_HTH"/>
</dbReference>
<evidence type="ECO:0000256" key="1">
    <source>
        <dbReference type="ARBA" id="ARBA00023015"/>
    </source>
</evidence>
<dbReference type="PROSITE" id="PS00894">
    <property type="entry name" value="HTH_DEOR_1"/>
    <property type="match status" value="1"/>
</dbReference>
<dbReference type="InterPro" id="IPR037171">
    <property type="entry name" value="NagB/RpiA_transferase-like"/>
</dbReference>
<evidence type="ECO:0000313" key="6">
    <source>
        <dbReference type="Proteomes" id="UP000608420"/>
    </source>
</evidence>
<dbReference type="Proteomes" id="UP000608420">
    <property type="component" value="Unassembled WGS sequence"/>
</dbReference>
<feature type="domain" description="HTH deoR-type" evidence="4">
    <location>
        <begin position="2"/>
        <end position="57"/>
    </location>
</feature>
<name>A0ABQ1W1A0_9BACL</name>
<keyword evidence="2" id="KW-0238">DNA-binding</keyword>
<gene>
    <name evidence="5" type="primary">iolR</name>
    <name evidence="5" type="ORF">GCM10010913_33890</name>
</gene>
<accession>A0ABQ1W1A0</accession>
<dbReference type="Pfam" id="PF08220">
    <property type="entry name" value="HTH_DeoR"/>
    <property type="match status" value="1"/>
</dbReference>
<dbReference type="InterPro" id="IPR018356">
    <property type="entry name" value="Tscrpt_reg_HTH_DeoR_CS"/>
</dbReference>